<protein>
    <submittedName>
        <fullName evidence="1">Uncharacterized protein</fullName>
    </submittedName>
</protein>
<organism evidence="1 2">
    <name type="scientific">Araneus ventricosus</name>
    <name type="common">Orbweaver spider</name>
    <name type="synonym">Epeira ventricosa</name>
    <dbReference type="NCBI Taxonomy" id="182803"/>
    <lineage>
        <taxon>Eukaryota</taxon>
        <taxon>Metazoa</taxon>
        <taxon>Ecdysozoa</taxon>
        <taxon>Arthropoda</taxon>
        <taxon>Chelicerata</taxon>
        <taxon>Arachnida</taxon>
        <taxon>Araneae</taxon>
        <taxon>Araneomorphae</taxon>
        <taxon>Entelegynae</taxon>
        <taxon>Araneoidea</taxon>
        <taxon>Araneidae</taxon>
        <taxon>Araneus</taxon>
    </lineage>
</organism>
<reference evidence="1 2" key="1">
    <citation type="journal article" date="2019" name="Sci. Rep.">
        <title>Orb-weaving spider Araneus ventricosus genome elucidates the spidroin gene catalogue.</title>
        <authorList>
            <person name="Kono N."/>
            <person name="Nakamura H."/>
            <person name="Ohtoshi R."/>
            <person name="Moran D.A.P."/>
            <person name="Shinohara A."/>
            <person name="Yoshida Y."/>
            <person name="Fujiwara M."/>
            <person name="Mori M."/>
            <person name="Tomita M."/>
            <person name="Arakawa K."/>
        </authorList>
    </citation>
    <scope>NUCLEOTIDE SEQUENCE [LARGE SCALE GENOMIC DNA]</scope>
</reference>
<dbReference type="Proteomes" id="UP000499080">
    <property type="component" value="Unassembled WGS sequence"/>
</dbReference>
<keyword evidence="2" id="KW-1185">Reference proteome</keyword>
<comment type="caution">
    <text evidence="1">The sequence shown here is derived from an EMBL/GenBank/DDBJ whole genome shotgun (WGS) entry which is preliminary data.</text>
</comment>
<evidence type="ECO:0000313" key="2">
    <source>
        <dbReference type="Proteomes" id="UP000499080"/>
    </source>
</evidence>
<sequence length="102" mass="11848">MLLENVPTKDQGYQFGDSYKDTVETLGLRWNPKEDCFNFTITPSASIHTKRTVLVDIAKLFDPRDFLGPEIVKAKVFLQKLWLQKIELGQESHIRKRLNGNR</sequence>
<dbReference type="OrthoDB" id="6020750at2759"/>
<name>A0A4Y2DH52_ARAVE</name>
<dbReference type="EMBL" id="BGPR01000368">
    <property type="protein sequence ID" value="GBM16133.1"/>
    <property type="molecule type" value="Genomic_DNA"/>
</dbReference>
<gene>
    <name evidence="1" type="ORF">AVEN_163151_1</name>
</gene>
<dbReference type="AlphaFoldDB" id="A0A4Y2DH52"/>
<dbReference type="Pfam" id="PF05380">
    <property type="entry name" value="Peptidase_A17"/>
    <property type="match status" value="1"/>
</dbReference>
<accession>A0A4Y2DH52</accession>
<dbReference type="InterPro" id="IPR008042">
    <property type="entry name" value="Retrotrans_Pao"/>
</dbReference>
<proteinExistence type="predicted"/>
<evidence type="ECO:0000313" key="1">
    <source>
        <dbReference type="EMBL" id="GBM16133.1"/>
    </source>
</evidence>